<dbReference type="GO" id="GO:0008936">
    <property type="term" value="F:nicotinamidase activity"/>
    <property type="evidence" value="ECO:0007669"/>
    <property type="project" value="UniProtKB-EC"/>
</dbReference>
<dbReference type="InterPro" id="IPR000868">
    <property type="entry name" value="Isochorismatase-like_dom"/>
</dbReference>
<evidence type="ECO:0000256" key="1">
    <source>
        <dbReference type="ARBA" id="ARBA00006336"/>
    </source>
</evidence>
<sequence length="203" mass="22568">MNTLIIIDVQNDFMPGGKLPVPAGDEVLPVINGLQPKFELVVSTQDWHPKGHASFATSHGASEFETIKINGLDQILWPEHCIQDSEGAQFHPELKTDRIESIFRKGTSPKIDSYSGFYDNAHLKSTGLSGYLKDKGASQLYFTGLAGDYCVYYSVKDALAEGFEVFLIEDATRPIDEKNFEKVKIDILRRGGKIIQSKDAPIF</sequence>
<evidence type="ECO:0000259" key="8">
    <source>
        <dbReference type="Pfam" id="PF00857"/>
    </source>
</evidence>
<proteinExistence type="inferred from homology"/>
<organism evidence="9 10">
    <name type="scientific">Christiangramia antarctica</name>
    <dbReference type="NCBI Taxonomy" id="2058158"/>
    <lineage>
        <taxon>Bacteria</taxon>
        <taxon>Pseudomonadati</taxon>
        <taxon>Bacteroidota</taxon>
        <taxon>Flavobacteriia</taxon>
        <taxon>Flavobacteriales</taxon>
        <taxon>Flavobacteriaceae</taxon>
        <taxon>Christiangramia</taxon>
    </lineage>
</organism>
<accession>A0ABW5X0W6</accession>
<dbReference type="EC" id="3.5.1.19" evidence="6"/>
<name>A0ABW5X0W6_9FLAO</name>
<keyword evidence="3" id="KW-0479">Metal-binding</keyword>
<evidence type="ECO:0000256" key="6">
    <source>
        <dbReference type="ARBA" id="ARBA00039017"/>
    </source>
</evidence>
<evidence type="ECO:0000313" key="9">
    <source>
        <dbReference type="EMBL" id="MFD2831947.1"/>
    </source>
</evidence>
<gene>
    <name evidence="9" type="primary">pncA</name>
    <name evidence="9" type="ORF">ACFSYS_01515</name>
</gene>
<feature type="domain" description="Isochorismatase-like" evidence="8">
    <location>
        <begin position="3"/>
        <end position="197"/>
    </location>
</feature>
<evidence type="ECO:0000256" key="3">
    <source>
        <dbReference type="ARBA" id="ARBA00022723"/>
    </source>
</evidence>
<evidence type="ECO:0000256" key="4">
    <source>
        <dbReference type="ARBA" id="ARBA00022801"/>
    </source>
</evidence>
<dbReference type="Gene3D" id="3.40.50.850">
    <property type="entry name" value="Isochorismatase-like"/>
    <property type="match status" value="1"/>
</dbReference>
<dbReference type="Pfam" id="PF00857">
    <property type="entry name" value="Isochorismatase"/>
    <property type="match status" value="1"/>
</dbReference>
<dbReference type="Proteomes" id="UP001597438">
    <property type="component" value="Unassembled WGS sequence"/>
</dbReference>
<dbReference type="InterPro" id="IPR052347">
    <property type="entry name" value="Isochorismatase_Nicotinamidase"/>
</dbReference>
<keyword evidence="10" id="KW-1185">Reference proteome</keyword>
<evidence type="ECO:0000313" key="10">
    <source>
        <dbReference type="Proteomes" id="UP001597438"/>
    </source>
</evidence>
<reference evidence="10" key="1">
    <citation type="journal article" date="2019" name="Int. J. Syst. Evol. Microbiol.">
        <title>The Global Catalogue of Microorganisms (GCM) 10K type strain sequencing project: providing services to taxonomists for standard genome sequencing and annotation.</title>
        <authorList>
            <consortium name="The Broad Institute Genomics Platform"/>
            <consortium name="The Broad Institute Genome Sequencing Center for Infectious Disease"/>
            <person name="Wu L."/>
            <person name="Ma J."/>
        </authorList>
    </citation>
    <scope>NUCLEOTIDE SEQUENCE [LARGE SCALE GENOMIC DNA]</scope>
    <source>
        <strain evidence="10">KCTC 52925</strain>
    </source>
</reference>
<dbReference type="InterPro" id="IPR036380">
    <property type="entry name" value="Isochorismatase-like_sf"/>
</dbReference>
<dbReference type="CDD" id="cd01011">
    <property type="entry name" value="nicotinamidase"/>
    <property type="match status" value="1"/>
</dbReference>
<dbReference type="SUPFAM" id="SSF52499">
    <property type="entry name" value="Isochorismatase-like hydrolases"/>
    <property type="match status" value="1"/>
</dbReference>
<evidence type="ECO:0000256" key="2">
    <source>
        <dbReference type="ARBA" id="ARBA00022642"/>
    </source>
</evidence>
<comment type="pathway">
    <text evidence="5">Cofactor biosynthesis; nicotinate biosynthesis; nicotinate from nicotinamide: step 1/1.</text>
</comment>
<evidence type="ECO:0000256" key="7">
    <source>
        <dbReference type="ARBA" id="ARBA00043224"/>
    </source>
</evidence>
<evidence type="ECO:0000256" key="5">
    <source>
        <dbReference type="ARBA" id="ARBA00037900"/>
    </source>
</evidence>
<dbReference type="EMBL" id="JBHUOJ010000004">
    <property type="protein sequence ID" value="MFD2831947.1"/>
    <property type="molecule type" value="Genomic_DNA"/>
</dbReference>
<dbReference type="NCBIfam" id="NF008623">
    <property type="entry name" value="PRK11609.1"/>
    <property type="match status" value="1"/>
</dbReference>
<comment type="similarity">
    <text evidence="1">Belongs to the isochorismatase family.</text>
</comment>
<dbReference type="RefSeq" id="WP_251739705.1">
    <property type="nucleotide sequence ID" value="NZ_JBHUOJ010000004.1"/>
</dbReference>
<keyword evidence="4 9" id="KW-0378">Hydrolase</keyword>
<comment type="caution">
    <text evidence="9">The sequence shown here is derived from an EMBL/GenBank/DDBJ whole genome shotgun (WGS) entry which is preliminary data.</text>
</comment>
<dbReference type="PANTHER" id="PTHR11080">
    <property type="entry name" value="PYRAZINAMIDASE/NICOTINAMIDASE"/>
    <property type="match status" value="1"/>
</dbReference>
<dbReference type="PANTHER" id="PTHR11080:SF2">
    <property type="entry name" value="LD05707P"/>
    <property type="match status" value="1"/>
</dbReference>
<protein>
    <recommendedName>
        <fullName evidence="6">nicotinamidase</fullName>
        <ecNumber evidence="6">3.5.1.19</ecNumber>
    </recommendedName>
    <alternativeName>
        <fullName evidence="7">Nicotinamide deamidase</fullName>
    </alternativeName>
</protein>
<keyword evidence="2" id="KW-0662">Pyridine nucleotide biosynthesis</keyword>